<feature type="region of interest" description="Disordered" evidence="1">
    <location>
        <begin position="56"/>
        <end position="155"/>
    </location>
</feature>
<evidence type="ECO:0000313" key="2">
    <source>
        <dbReference type="EMBL" id="KYM81288.1"/>
    </source>
</evidence>
<proteinExistence type="predicted"/>
<feature type="compositionally biased region" description="Basic residues" evidence="1">
    <location>
        <begin position="96"/>
        <end position="107"/>
    </location>
</feature>
<protein>
    <submittedName>
        <fullName evidence="2">Uncharacterized protein</fullName>
    </submittedName>
</protein>
<dbReference type="AlphaFoldDB" id="A0A195B9T1"/>
<reference evidence="2 3" key="1">
    <citation type="submission" date="2015-09" db="EMBL/GenBank/DDBJ databases">
        <title>Atta colombica WGS genome.</title>
        <authorList>
            <person name="Nygaard S."/>
            <person name="Hu H."/>
            <person name="Boomsma J."/>
            <person name="Zhang G."/>
        </authorList>
    </citation>
    <scope>NUCLEOTIDE SEQUENCE [LARGE SCALE GENOMIC DNA]</scope>
    <source>
        <strain evidence="2">Treedump-2</strain>
        <tissue evidence="2">Whole body</tissue>
    </source>
</reference>
<dbReference type="EMBL" id="KQ976540">
    <property type="protein sequence ID" value="KYM81288.1"/>
    <property type="molecule type" value="Genomic_DNA"/>
</dbReference>
<feature type="compositionally biased region" description="Basic and acidic residues" evidence="1">
    <location>
        <begin position="56"/>
        <end position="72"/>
    </location>
</feature>
<gene>
    <name evidence="2" type="ORF">ALC53_08359</name>
</gene>
<feature type="compositionally biased region" description="Basic and acidic residues" evidence="1">
    <location>
        <begin position="109"/>
        <end position="120"/>
    </location>
</feature>
<organism evidence="2 3">
    <name type="scientific">Atta colombica</name>
    <dbReference type="NCBI Taxonomy" id="520822"/>
    <lineage>
        <taxon>Eukaryota</taxon>
        <taxon>Metazoa</taxon>
        <taxon>Ecdysozoa</taxon>
        <taxon>Arthropoda</taxon>
        <taxon>Hexapoda</taxon>
        <taxon>Insecta</taxon>
        <taxon>Pterygota</taxon>
        <taxon>Neoptera</taxon>
        <taxon>Endopterygota</taxon>
        <taxon>Hymenoptera</taxon>
        <taxon>Apocrita</taxon>
        <taxon>Aculeata</taxon>
        <taxon>Formicoidea</taxon>
        <taxon>Formicidae</taxon>
        <taxon>Myrmicinae</taxon>
        <taxon>Atta</taxon>
    </lineage>
</organism>
<evidence type="ECO:0000256" key="1">
    <source>
        <dbReference type="SAM" id="MobiDB-lite"/>
    </source>
</evidence>
<name>A0A195B9T1_9HYME</name>
<keyword evidence="3" id="KW-1185">Reference proteome</keyword>
<dbReference type="Proteomes" id="UP000078540">
    <property type="component" value="Unassembled WGS sequence"/>
</dbReference>
<feature type="compositionally biased region" description="Low complexity" evidence="1">
    <location>
        <begin position="138"/>
        <end position="147"/>
    </location>
</feature>
<sequence>MIRSACRAHIGSLQRVSLSSFTFQFVHDNRVELGEDVKNDEREKKWIVEGGMLEKERRDEQKTRKRIEEHWHTRTRGKRRAGKSERVQLPTGNGKQTKRGKRGKGRGARTSEKQSQESYDKMQATRNEGQNPCASKDAAVGAAVAAREGQEEQEK</sequence>
<evidence type="ECO:0000313" key="3">
    <source>
        <dbReference type="Proteomes" id="UP000078540"/>
    </source>
</evidence>
<feature type="compositionally biased region" description="Polar residues" evidence="1">
    <location>
        <begin position="124"/>
        <end position="133"/>
    </location>
</feature>
<accession>A0A195B9T1</accession>